<sequence>MLEKCNSINECENVLLASLGDIRYLGEVDFTFDDIKKLSELIKQIITAGEDYGIILLKSVPACLSFYLIGKGILSYSGGDYWSSIIDELGISDSSKQYVLGAVFLKFIKRYGLYNLRLKGAHTYVAPILLHGGLPQSCYKEFYEQIVKNFIAHNLLNEFDIKVTVNKARENEKLRIEILNSKEKLIKRKNYLSQILVLIQNIIDLYQKWEDLQVITRDYSEWSDLPEYNDYRNHYESQKSSITQRIKEIIKLRDEKYQIINSYTSQDKKLLDLSNDIFELSKDIETYIQTQQRIIFLENEIKKLEKEFDIQGKRLWQLGYHFEPAKILLDILGLELSKITGNSTFKEPNQLFALIKEQPNLTGIVSQFKLWVDRFKSLITTCREYQQYISDYEETINHINKWETAFKEVAVTLSIQFTSSPEKTIQDLKEQIKKAKTIKMESDIAGINLQALYLKLSDAENRWEKTVQDINLVKQRLRILGEGSLEKGLEKLNEREKALANLKIIDNNLVQINLPQVPEDLNEALICEQNLSREIEELRNYISLKKEQDKLIEITLNSEKWSIFPDYNLFMSAMEAELHELDNEYKNLKQKETEYQKQIELYTLTDEKLLQVEKIIETLWQDYRIYEERQQQQVILKEKNKKLKEEIVQQARQIWPEGWKEDYLEKICQLDIKEVSNYYHRFREAVCIKNKTEEKLAKLEINMARPTSLLWLGSAMTPIGLVLVIAVHNSIAYLTLLSGFLLVTVEYYRYKKEKGFELEQRQNKDNIQQELLQLKKDVEGIKVILQDVLHGLPLPKNFNNENIISHLTKLQLACLEYQHNQSEIFELKQQTDMWQKNLQEVNNHLPDPIIGSPEQIIKLLTQQVLGARARKDNAELAKELLTGVAESIRTTEIRREYIKNEIEKYKKLLIELGNGDLEEGINILQKKKCALKNLIELEDRLNRYFPPEKYSGLEEAEQLECKLSREIQSLRDYIDLIKQKEQLLQIVRNTEEWAELVNYNEFISTKESELFAIDKEMKILKENIKYNRQLVESFTFKEQKLLELDKVIEDLNQNIKVYQENQTKKKILMEESARRLEIINSFVCQYFPETWRSFYEKQPWQFIKEMGCFNDLEQLYENFQSLITIHERYWTYVNELNSFTEFISTWQAKYKKVITVLSYPLDEEPVKSINNILKQLDNSKFKKEQADDAKIELETKIIPSLTEREYQLEILEKEYYSVEQKIKILGDGDFQEGIKVLKLKKKALLEIKEIEKKLEQYKFLYPEAASLTEATRLRDEKYQELNEIKSKLTQIEYNLNNCDVSFEYVDEPVRRFVIYGGDWAIKWIYGFISMHRRFKGETIELNSILEGLPARVVEKFWEIIKEDFNRPDAEDRDEKKAKIAIEGERGIGSQKKGAKNVNLREFFNEPEVILDTNIGEIKLVVGGYQVYIHDSTKPPRISLSIVSETLPNWSTNVYLRGYLKDGYIEIPEEQVKIPNISSQYQVTLTVGEVIRTWSIITWAGKPYMLFNEKGRRIELEQLEERRAWILFPDDYEIYPNSAPIAESKIYLNGNTYQLSLVNFSLEPVITLVSSNGERYEMVSHYHQLQVKPFLSRTDVARGVWAEGKRLIYTGELPKLCLPSISNKQEILQCSLRIIKQFEGEKNERLIVGEEILTAAYINNKNYYEIPLGSCKIIGSNPLGEYTLVLNINDKAEYSFDLVVIPDLMLYFEKEIYFPYKTDKEEASFTMVIPEYLQNYKIHAREPAHVIATEDDKVMLVTPLNIDELQAEIFYTSEGRKCRTTISAKVPKIRWKIVGANEELRVWSEHNKEVWHEHCCGLENSQLHIEIPSGIKNFERAVVYLQGHSQLLVAKSHGQYLKFNLSGLTDTLRSGKEIYELWLAFLDYRDKPIYEGELFSIRCIWRVDELKYKVQDFGENRSITASWLDRGIVENRVAKLWKLWEPWSDPLVILIPNGVSQLEHQTKINELVQGPYLIKFDVEDEWSGGYLTNKFPNKFWNTYEIYIKGSEPYILVHECAWKDSQTLCVSGRLENSFGKKEILFNLYGVVQGEYKVWTAQTFTDENGSFYKEIECYQEIPIPLDRNKQDISRPHWLGIFVRGEQLIYHLQIITQPGMLGWPLSLNTTINELKELSQGQIYIDCVEERLDHPLLDHQLSKKVLSVFHQGNDKIIINLSIGGKINKAVLWRPGSTNEVKIELETNAVKCITCGKIEPDQSTWDRKHYPRCKSFRLNFREIKAFLYWYTDTSAQFKEIQKKYLIAGNHLQTLFNSVNDQVPAEIWDEPGKKFNLEKLIKVLWRKEIQLLSNGGK</sequence>
<keyword evidence="3" id="KW-1185">Reference proteome</keyword>
<reference evidence="2 3" key="1">
    <citation type="submission" date="2011-05" db="EMBL/GenBank/DDBJ databases">
        <title>Complete sequence of Desulfotomaculum carboxydivorans CO-1-SRB.</title>
        <authorList>
            <consortium name="US DOE Joint Genome Institute"/>
            <person name="Lucas S."/>
            <person name="Han J."/>
            <person name="Lapidus A."/>
            <person name="Cheng J.-F."/>
            <person name="Goodwin L."/>
            <person name="Pitluck S."/>
            <person name="Peters L."/>
            <person name="Mikhailova N."/>
            <person name="Lu M."/>
            <person name="Han C."/>
            <person name="Tapia R."/>
            <person name="Land M."/>
            <person name="Hauser L."/>
            <person name="Kyrpides N."/>
            <person name="Ivanova N."/>
            <person name="Pagani I."/>
            <person name="Stams A."/>
            <person name="Plugge C."/>
            <person name="Muyzer G."/>
            <person name="Kuever J."/>
            <person name="Parshina S."/>
            <person name="Ivanova A."/>
            <person name="Nazina T."/>
            <person name="Woyke T."/>
        </authorList>
    </citation>
    <scope>NUCLEOTIDE SEQUENCE [LARGE SCALE GENOMIC DNA]</scope>
    <source>
        <strain evidence="3">DSM 14880 / VKM B-2319 / CO-1-SRB</strain>
    </source>
</reference>
<feature type="coiled-coil region" evidence="1">
    <location>
        <begin position="528"/>
        <end position="653"/>
    </location>
</feature>
<dbReference type="KEGG" id="dca:Desca_2393"/>
<keyword evidence="1" id="KW-0175">Coiled coil</keyword>
<dbReference type="eggNOG" id="COG0497">
    <property type="taxonomic scope" value="Bacteria"/>
</dbReference>
<organism evidence="2 3">
    <name type="scientific">Desulfotomaculum nigrificans (strain DSM 14880 / VKM B-2319 / CO-1-SRB)</name>
    <name type="common">Desulfotomaculum carboxydivorans</name>
    <dbReference type="NCBI Taxonomy" id="868595"/>
    <lineage>
        <taxon>Bacteria</taxon>
        <taxon>Bacillati</taxon>
        <taxon>Bacillota</taxon>
        <taxon>Clostridia</taxon>
        <taxon>Eubacteriales</taxon>
        <taxon>Desulfotomaculaceae</taxon>
        <taxon>Desulfotomaculum</taxon>
    </lineage>
</organism>
<evidence type="ECO:0000313" key="2">
    <source>
        <dbReference type="EMBL" id="AEF95227.1"/>
    </source>
</evidence>
<feature type="coiled-coil region" evidence="1">
    <location>
        <begin position="287"/>
        <end position="314"/>
    </location>
</feature>
<dbReference type="Proteomes" id="UP000009226">
    <property type="component" value="Chromosome"/>
</dbReference>
<evidence type="ECO:0000313" key="3">
    <source>
        <dbReference type="Proteomes" id="UP000009226"/>
    </source>
</evidence>
<dbReference type="HOGENOM" id="CLU_230111_0_0_9"/>
<gene>
    <name evidence="2" type="ordered locus">Desca_2393</name>
</gene>
<dbReference type="EMBL" id="CP002736">
    <property type="protein sequence ID" value="AEF95227.1"/>
    <property type="molecule type" value="Genomic_DNA"/>
</dbReference>
<protein>
    <submittedName>
        <fullName evidence="2">Uncharacterized protein</fullName>
    </submittedName>
</protein>
<dbReference type="RefSeq" id="WP_013810719.1">
    <property type="nucleotide sequence ID" value="NC_015565.1"/>
</dbReference>
<name>F6B3R8_DESCC</name>
<proteinExistence type="predicted"/>
<evidence type="ECO:0000256" key="1">
    <source>
        <dbReference type="SAM" id="Coils"/>
    </source>
</evidence>
<accession>F6B3R8</accession>
<dbReference type="STRING" id="868595.Desca_2393"/>
<feature type="coiled-coil region" evidence="1">
    <location>
        <begin position="1240"/>
        <end position="1287"/>
    </location>
</feature>